<dbReference type="PROSITE" id="PS51393">
    <property type="entry name" value="LIPOXYGENASE_3"/>
    <property type="match status" value="1"/>
</dbReference>
<dbReference type="GO" id="GO:0016702">
    <property type="term" value="F:oxidoreductase activity, acting on single donors with incorporation of molecular oxygen, incorporation of two atoms of oxygen"/>
    <property type="evidence" value="ECO:0007669"/>
    <property type="project" value="InterPro"/>
</dbReference>
<dbReference type="FunFam" id="1.20.245.10:FF:000001">
    <property type="entry name" value="Arachidonate 5-lipoxygenase a"/>
    <property type="match status" value="1"/>
</dbReference>
<dbReference type="FunFam" id="2.60.60.20:FF:000002">
    <property type="entry name" value="Arachidonate 5-lipoxygenase a"/>
    <property type="match status" value="1"/>
</dbReference>
<dbReference type="InterPro" id="IPR001024">
    <property type="entry name" value="PLAT/LH2_dom"/>
</dbReference>
<dbReference type="PROSITE" id="PS00711">
    <property type="entry name" value="LIPOXYGENASE_1"/>
    <property type="match status" value="1"/>
</dbReference>
<keyword evidence="11" id="KW-0106">Calcium</keyword>
<evidence type="ECO:0000259" key="16">
    <source>
        <dbReference type="PROSITE" id="PS51393"/>
    </source>
</evidence>
<dbReference type="Gene3D" id="3.10.450.60">
    <property type="match status" value="1"/>
</dbReference>
<dbReference type="SUPFAM" id="SSF48484">
    <property type="entry name" value="Lipoxigenase"/>
    <property type="match status" value="1"/>
</dbReference>
<dbReference type="InterPro" id="IPR036392">
    <property type="entry name" value="PLAT/LH2_dom_sf"/>
</dbReference>
<dbReference type="InterPro" id="IPR036226">
    <property type="entry name" value="LipOase_C_sf"/>
</dbReference>
<dbReference type="Gene3D" id="1.20.245.10">
    <property type="entry name" value="Lipoxygenase-1, Domain 5"/>
    <property type="match status" value="1"/>
</dbReference>
<feature type="domain" description="PLAT" evidence="15">
    <location>
        <begin position="2"/>
        <end position="118"/>
    </location>
</feature>
<dbReference type="InterPro" id="IPR020834">
    <property type="entry name" value="LipOase_CS"/>
</dbReference>
<evidence type="ECO:0000256" key="1">
    <source>
        <dbReference type="ARBA" id="ARBA00004496"/>
    </source>
</evidence>
<feature type="binding site" evidence="11">
    <location>
        <position position="79"/>
    </location>
    <ligand>
        <name>Ca(2+)</name>
        <dbReference type="ChEBI" id="CHEBI:29108"/>
        <label>1</label>
    </ligand>
</feature>
<evidence type="ECO:0000256" key="6">
    <source>
        <dbReference type="ARBA" id="ARBA00022964"/>
    </source>
</evidence>
<dbReference type="Ensembl" id="ENSAOCT00000074245.1">
    <property type="protein sequence ID" value="ENSAOCP00000044723.1"/>
    <property type="gene ID" value="ENSAOCG00000004247.2"/>
</dbReference>
<evidence type="ECO:0000256" key="13">
    <source>
        <dbReference type="PROSITE-ProRule" id="PRU00152"/>
    </source>
</evidence>
<keyword evidence="9" id="KW-0443">Lipid metabolism</keyword>
<keyword evidence="4" id="KW-0963">Cytoplasm</keyword>
<comment type="caution">
    <text evidence="13">Lacks conserved residue(s) required for the propagation of feature annotation.</text>
</comment>
<feature type="binding site" evidence="11">
    <location>
        <position position="39"/>
    </location>
    <ligand>
        <name>Ca(2+)</name>
        <dbReference type="ChEBI" id="CHEBI:29108"/>
        <label>2</label>
    </ligand>
</feature>
<evidence type="ECO:0000256" key="10">
    <source>
        <dbReference type="PIRSR" id="PIRSR601885-1"/>
    </source>
</evidence>
<dbReference type="PANTHER" id="PTHR11771">
    <property type="entry name" value="LIPOXYGENASE"/>
    <property type="match status" value="1"/>
</dbReference>
<dbReference type="GO" id="GO:0005737">
    <property type="term" value="C:cytoplasm"/>
    <property type="evidence" value="ECO:0007669"/>
    <property type="project" value="UniProtKB-SubCell"/>
</dbReference>
<feature type="binding site" evidence="10">
    <location>
        <position position="275"/>
    </location>
    <ligand>
        <name>Fe cation</name>
        <dbReference type="ChEBI" id="CHEBI:24875"/>
        <note>catalytic</note>
    </ligand>
</feature>
<evidence type="ECO:0000256" key="2">
    <source>
        <dbReference type="ARBA" id="ARBA00005189"/>
    </source>
</evidence>
<evidence type="ECO:0000256" key="7">
    <source>
        <dbReference type="ARBA" id="ARBA00023002"/>
    </source>
</evidence>
<dbReference type="Pfam" id="PF00305">
    <property type="entry name" value="Lipoxygenase"/>
    <property type="match status" value="1"/>
</dbReference>
<evidence type="ECO:0000256" key="11">
    <source>
        <dbReference type="PIRSR" id="PIRSR601885-2"/>
    </source>
</evidence>
<dbReference type="SMART" id="SM00308">
    <property type="entry name" value="LH2"/>
    <property type="match status" value="1"/>
</dbReference>
<dbReference type="GO" id="GO:0005506">
    <property type="term" value="F:iron ion binding"/>
    <property type="evidence" value="ECO:0007669"/>
    <property type="project" value="InterPro"/>
</dbReference>
<protein>
    <recommendedName>
        <fullName evidence="19">Arachidonate 5-lipoxygenase a</fullName>
    </recommendedName>
</protein>
<dbReference type="InterPro" id="IPR013819">
    <property type="entry name" value="LipOase_C"/>
</dbReference>
<dbReference type="PRINTS" id="PR00467">
    <property type="entry name" value="MAMLPOXGNASE"/>
</dbReference>
<feature type="binding site" evidence="10">
    <location>
        <position position="280"/>
    </location>
    <ligand>
        <name>Fe cation</name>
        <dbReference type="ChEBI" id="CHEBI:24875"/>
        <note>catalytic</note>
    </ligand>
</feature>
<keyword evidence="5 10" id="KW-0479">Metal-binding</keyword>
<comment type="cofactor">
    <cofactor evidence="10">
        <name>Fe cation</name>
        <dbReference type="ChEBI" id="CHEBI:24875"/>
    </cofactor>
    <text evidence="10">Binds 1 Fe cation per subunit.</text>
</comment>
<reference evidence="17" key="3">
    <citation type="submission" date="2025-09" db="UniProtKB">
        <authorList>
            <consortium name="Ensembl"/>
        </authorList>
    </citation>
    <scope>IDENTIFICATION</scope>
</reference>
<evidence type="ECO:0000256" key="5">
    <source>
        <dbReference type="ARBA" id="ARBA00022723"/>
    </source>
</evidence>
<keyword evidence="6 14" id="KW-0223">Dioxygenase</keyword>
<dbReference type="PROSITE" id="PS50095">
    <property type="entry name" value="PLAT"/>
    <property type="match status" value="1"/>
</dbReference>
<dbReference type="GO" id="GO:0034440">
    <property type="term" value="P:lipid oxidation"/>
    <property type="evidence" value="ECO:0007669"/>
    <property type="project" value="InterPro"/>
</dbReference>
<dbReference type="CDD" id="cd01753">
    <property type="entry name" value="PLAT_LOX"/>
    <property type="match status" value="1"/>
</dbReference>
<organism evidence="17 18">
    <name type="scientific">Amphiprion ocellaris</name>
    <name type="common">Clown anemonefish</name>
    <dbReference type="NCBI Taxonomy" id="80972"/>
    <lineage>
        <taxon>Eukaryota</taxon>
        <taxon>Metazoa</taxon>
        <taxon>Chordata</taxon>
        <taxon>Craniata</taxon>
        <taxon>Vertebrata</taxon>
        <taxon>Euteleostomi</taxon>
        <taxon>Actinopterygii</taxon>
        <taxon>Neopterygii</taxon>
        <taxon>Teleostei</taxon>
        <taxon>Neoteleostei</taxon>
        <taxon>Acanthomorphata</taxon>
        <taxon>Ovalentaria</taxon>
        <taxon>Pomacentridae</taxon>
        <taxon>Amphiprion</taxon>
    </lineage>
</organism>
<dbReference type="Proteomes" id="UP001501940">
    <property type="component" value="Chromosome 16"/>
</dbReference>
<name>A0AAQ5XTJ1_AMPOC</name>
<comment type="subcellular location">
    <subcellularLocation>
        <location evidence="1">Cytoplasm</location>
    </subcellularLocation>
</comment>
<dbReference type="Pfam" id="PF01477">
    <property type="entry name" value="PLAT"/>
    <property type="match status" value="1"/>
</dbReference>
<evidence type="ECO:0000256" key="14">
    <source>
        <dbReference type="RuleBase" id="RU003974"/>
    </source>
</evidence>
<evidence type="ECO:0000259" key="15">
    <source>
        <dbReference type="PROSITE" id="PS50095"/>
    </source>
</evidence>
<feature type="binding site" evidence="10">
    <location>
        <position position="450"/>
    </location>
    <ligand>
        <name>Fe cation</name>
        <dbReference type="ChEBI" id="CHEBI:24875"/>
        <note>catalytic</note>
    </ligand>
</feature>
<evidence type="ECO:0000256" key="8">
    <source>
        <dbReference type="ARBA" id="ARBA00023004"/>
    </source>
</evidence>
<comment type="pathway">
    <text evidence="2">Lipid metabolism.</text>
</comment>
<dbReference type="InterPro" id="IPR001885">
    <property type="entry name" value="LipOase_mml"/>
</dbReference>
<dbReference type="AlphaFoldDB" id="A0AAQ5XTJ1"/>
<dbReference type="Gene3D" id="2.60.60.20">
    <property type="entry name" value="PLAT/LH2 domain"/>
    <property type="match status" value="1"/>
</dbReference>
<keyword evidence="18" id="KW-1185">Reference proteome</keyword>
<evidence type="ECO:0000313" key="18">
    <source>
        <dbReference type="Proteomes" id="UP001501940"/>
    </source>
</evidence>
<feature type="binding site" evidence="11">
    <location>
        <position position="80"/>
    </location>
    <ligand>
        <name>Ca(2+)</name>
        <dbReference type="ChEBI" id="CHEBI:29108"/>
        <label>1</label>
    </ligand>
</feature>
<dbReference type="InterPro" id="IPR042062">
    <property type="entry name" value="PLAT_LOX_verte"/>
</dbReference>
<dbReference type="GeneTree" id="ENSGT00940000156111"/>
<reference evidence="17 18" key="1">
    <citation type="submission" date="2022-01" db="EMBL/GenBank/DDBJ databases">
        <title>A chromosome-scale genome assembly of the false clownfish, Amphiprion ocellaris.</title>
        <authorList>
            <person name="Ryu T."/>
        </authorList>
    </citation>
    <scope>NUCLEOTIDE SEQUENCE [LARGE SCALE GENOMIC DNA]</scope>
</reference>
<keyword evidence="7 14" id="KW-0560">Oxidoreductase</keyword>
<evidence type="ECO:0000313" key="17">
    <source>
        <dbReference type="Ensembl" id="ENSAOCP00000044723.1"/>
    </source>
</evidence>
<dbReference type="PROSITE" id="PS00081">
    <property type="entry name" value="LIPOXYGENASE_2"/>
    <property type="match status" value="1"/>
</dbReference>
<accession>A0AAQ5XTJ1</accession>
<sequence length="573" mass="65835">MPSYTVTIATGNQWFAGTDDYIYITLVGTEQCSERTLLDKPLYNDFERGAVDSYSVRVEENLGDIVLVKIEKRKYWMQDDWYCRYITVKTPSGDYVEFPCFRWLVDDKEVVLRDGRGTHIPQDDKTGLYVMQHWKEDFMFGYQFLNGCNPVMIQKCTKLPDKFPVTHEMVSVSLERELTLEQEIEAGNVYIVDYKVLEGISPNCTDPCTLQYLAAPICLLYNNTHNKILPIAIQLGQTPGEDSPIFLPTDGEYDWLLAKIWVRSADFQHHQTITHLLRTHLITEMFAVAMYRQLPAVHPVYKLLIPHVRFTIAINTKAREQLICECGIFDKANATGGGGHIQLVQKCTKSLTFRSLCFPDMIKIRGMDSKEDLPTYFYRDDGYQVWEATKSFVSDVVCIYYTSDETVQGDEEIQAFVKDVCSFEFPKSVKTREELIEYLTVIVFTASSQHAAVNFGQYDWCSWIPNAPSTMRKPPPKQKGLADVNLIMESLPDCGRSSWHLGAVWALSQYQENELYLGMYPDEHFIEKPVKEAMGKFRKQLAEITSSIKKRNEGKKLPYYNMSPNKIPNSVAV</sequence>
<evidence type="ECO:0008006" key="19">
    <source>
        <dbReference type="Google" id="ProtNLM"/>
    </source>
</evidence>
<feature type="site" description="Essential for stabilizing binding to COTL1" evidence="12">
    <location>
        <position position="103"/>
    </location>
</feature>
<evidence type="ECO:0000256" key="4">
    <source>
        <dbReference type="ARBA" id="ARBA00022490"/>
    </source>
</evidence>
<evidence type="ECO:0000256" key="3">
    <source>
        <dbReference type="ARBA" id="ARBA00009419"/>
    </source>
</evidence>
<evidence type="ECO:0000256" key="9">
    <source>
        <dbReference type="ARBA" id="ARBA00023098"/>
    </source>
</evidence>
<feature type="domain" description="Lipoxygenase" evidence="16">
    <location>
        <begin position="133"/>
        <end position="573"/>
    </location>
</feature>
<dbReference type="InterPro" id="IPR000907">
    <property type="entry name" value="LipOase"/>
</dbReference>
<evidence type="ECO:0000256" key="12">
    <source>
        <dbReference type="PIRSR" id="PIRSR601885-3"/>
    </source>
</evidence>
<dbReference type="PRINTS" id="PR00087">
    <property type="entry name" value="LIPOXYGENASE"/>
</dbReference>
<proteinExistence type="inferred from homology"/>
<comment type="similarity">
    <text evidence="3 14">Belongs to the lipoxygenase family.</text>
</comment>
<reference evidence="17" key="2">
    <citation type="submission" date="2025-08" db="UniProtKB">
        <authorList>
            <consortium name="Ensembl"/>
        </authorList>
    </citation>
    <scope>IDENTIFICATION</scope>
</reference>
<feature type="binding site" evidence="11">
    <location>
        <position position="17"/>
    </location>
    <ligand>
        <name>Ca(2+)</name>
        <dbReference type="ChEBI" id="CHEBI:29108"/>
        <label>1</label>
    </ligand>
</feature>
<dbReference type="InterPro" id="IPR020833">
    <property type="entry name" value="LipOase_Fe_BS"/>
</dbReference>
<dbReference type="SUPFAM" id="SSF49723">
    <property type="entry name" value="Lipase/lipooxygenase domain (PLAT/LH2 domain)"/>
    <property type="match status" value="1"/>
</dbReference>
<keyword evidence="8 10" id="KW-0408">Iron</keyword>